<feature type="transmembrane region" description="Helical" evidence="1">
    <location>
        <begin position="306"/>
        <end position="326"/>
    </location>
</feature>
<feature type="transmembrane region" description="Helical" evidence="1">
    <location>
        <begin position="1125"/>
        <end position="1144"/>
    </location>
</feature>
<evidence type="ECO:0000313" key="6">
    <source>
        <dbReference type="Proteomes" id="UP000265716"/>
    </source>
</evidence>
<keyword evidence="1" id="KW-0812">Transmembrane</keyword>
<dbReference type="Proteomes" id="UP000265716">
    <property type="component" value="Unassembled WGS sequence"/>
</dbReference>
<proteinExistence type="predicted"/>
<dbReference type="VEuPathDB" id="FungiDB:H257_09286"/>
<dbReference type="Proteomes" id="UP000266643">
    <property type="component" value="Unassembled WGS sequence"/>
</dbReference>
<feature type="transmembrane region" description="Helical" evidence="1">
    <location>
        <begin position="871"/>
        <end position="888"/>
    </location>
</feature>
<feature type="transmembrane region" description="Helical" evidence="1">
    <location>
        <begin position="338"/>
        <end position="359"/>
    </location>
</feature>
<name>A0A397C7A7_APHAT</name>
<protein>
    <submittedName>
        <fullName evidence="3">Uncharacterized protein</fullName>
    </submittedName>
</protein>
<keyword evidence="1" id="KW-0472">Membrane</keyword>
<feature type="transmembrane region" description="Helical" evidence="1">
    <location>
        <begin position="656"/>
        <end position="677"/>
    </location>
</feature>
<accession>A0A397C7A7</accession>
<dbReference type="VEuPathDB" id="FungiDB:H257_09288"/>
<comment type="caution">
    <text evidence="3">The sequence shown here is derived from an EMBL/GenBank/DDBJ whole genome shotgun (WGS) entry which is preliminary data.</text>
</comment>
<feature type="transmembrane region" description="Helical" evidence="1">
    <location>
        <begin position="1079"/>
        <end position="1105"/>
    </location>
</feature>
<dbReference type="Proteomes" id="UP000283543">
    <property type="component" value="Unassembled WGS sequence"/>
</dbReference>
<reference evidence="6 7" key="1">
    <citation type="submission" date="2018-08" db="EMBL/GenBank/DDBJ databases">
        <title>Aphanomyces genome sequencing and annotation.</title>
        <authorList>
            <person name="Minardi D."/>
            <person name="Oidtmann B."/>
            <person name="Van Der Giezen M."/>
            <person name="Studholme D.J."/>
        </authorList>
    </citation>
    <scope>NUCLEOTIDE SEQUENCE [LARGE SCALE GENOMIC DNA]</scope>
    <source>
        <strain evidence="4 8">D2</strain>
        <strain evidence="3 6">SA</strain>
        <strain evidence="5 9">Si</strain>
        <strain evidence="2 7">Yx</strain>
    </source>
</reference>
<dbReference type="Proteomes" id="UP000266239">
    <property type="component" value="Unassembled WGS sequence"/>
</dbReference>
<dbReference type="EMBL" id="QUTD01012209">
    <property type="protein sequence ID" value="RHY38487.1"/>
    <property type="molecule type" value="Genomic_DNA"/>
</dbReference>
<feature type="transmembrane region" description="Helical" evidence="1">
    <location>
        <begin position="1251"/>
        <end position="1272"/>
    </location>
</feature>
<organism evidence="3 6">
    <name type="scientific">Aphanomyces astaci</name>
    <name type="common">Crayfish plague agent</name>
    <dbReference type="NCBI Taxonomy" id="112090"/>
    <lineage>
        <taxon>Eukaryota</taxon>
        <taxon>Sar</taxon>
        <taxon>Stramenopiles</taxon>
        <taxon>Oomycota</taxon>
        <taxon>Saprolegniomycetes</taxon>
        <taxon>Saprolegniales</taxon>
        <taxon>Verrucalvaceae</taxon>
        <taxon>Aphanomyces</taxon>
    </lineage>
</organism>
<dbReference type="EMBL" id="QUTA01004675">
    <property type="protein sequence ID" value="RHY18828.1"/>
    <property type="molecule type" value="Genomic_DNA"/>
</dbReference>
<evidence type="ECO:0000313" key="7">
    <source>
        <dbReference type="Proteomes" id="UP000266239"/>
    </source>
</evidence>
<keyword evidence="1" id="KW-1133">Transmembrane helix</keyword>
<dbReference type="EMBL" id="QUTC01011730">
    <property type="protein sequence ID" value="RHY38269.1"/>
    <property type="molecule type" value="Genomic_DNA"/>
</dbReference>
<feature type="transmembrane region" description="Helical" evidence="1">
    <location>
        <begin position="1151"/>
        <end position="1169"/>
    </location>
</feature>
<sequence>MASPKAEYVHKYGDDPMTTLEYLFPCREVSCDQVLNEVLSANEEPDDSELTLLKPYESQYMAFMNAVNRFRVRLCFSIGAASCGLLYWQEAFVLNAFETPDPRGTAALYGLSFGLIVPTFTFGVLMTFVPWGRTRLERYPRVVVLVDFLCIQQAKGPIYPLVILLIPLFNVTRMRFAYSAVVGVLIVVVFFVVQLAAGPDATSSIVFTTLNYSMSVIGGMVSSYQKVLHDNTVVETMTLRVGTDDDASSRIHNPYYAKEVVCYRWTQAFRHADLERRFYRYWYLLDGNPYENPNAGILHADIYLSWRFAVAGMCLNQVVLVLQDVINLYKTPTHFAALGFRVGCIVPAYMILFGCMYYFCRAYAKGWMVSRVVASSSKRQMSSVQPDNNDRTTTTHIAVRSKTMAVTRVRDDLVGVHHGYTHTMQAITAVVILFHVFMYSSMLTMVACLAFLFGTRNVLSRQTHLEYMCYLGVVQILGMIVSYEEENLRRSFFIKKSLRALEFKAWLASLTRVQSWVRARMVRKANDARHRLKPPPLVPPASIIVANGHDVARRTGSTRVTPLAKFSLTVPLADIDINKNLRDLQGKLADIDINKNLRDLQGKLADVDINKNLRDLQGKLADVDLNKNLRDLQGRLNKNNEVVTSASSRMSKAGRFGLYSTCVSVLIAFGQVMFFLAKQKAVTWQAALNEIYDANHDKHDDTLTFTSTSFVAKQHNLHKRVFVQKQFELCMASVKMDPNLLFFEEPHEHQYVAFMNEINRRRVQVCFSIGAIACAYYFYYEVRFLDAYRIAGSDDDGDIHNGISGPSELVLYWLSFGLIVPTFGLGVVATFVPWGRRRLERYPRCVQQAKGPIYALVILLIPLFNVTRMRFAYSAVVGWAIVVTYSVVEIAAGPDTASKTVFTTLNYSMSVVAGMVSSYQKELLKRRNFVLGLNYSGSPPLHALNGYDYDELHCVFTTGVCLNQGVLLLQDVTNLYGTPTQLVALTCRLGCVIPAYMCLFASMYYLSRTYTTKWVESGRIKASPTLCMRTAHQARHSRRQPPSVFGVVRRVKAATTSVAKAAQRRILNMRAGYTHTMQFITFVVVFIHIGLLGTGTLVYVIALQFGRRDIYSVYFQGLLNATMLAHRSSFRLSYLLLGTFFVFVFNASNRFVLSASVTVLTCLIFLLAAQTVLPRRVHLEYSAYLCVVQMLGMIVSYEEENLRRYRTQGTTTIPTTDVLADKNLRDLQTRLNRKHVVITNIRPRFSQASKYAVYTTCGNLCVALCQAIYYLVAEK</sequence>
<feature type="transmembrane region" description="Helical" evidence="1">
    <location>
        <begin position="70"/>
        <end position="88"/>
    </location>
</feature>
<feature type="transmembrane region" description="Helical" evidence="1">
    <location>
        <begin position="176"/>
        <end position="197"/>
    </location>
</feature>
<evidence type="ECO:0000256" key="1">
    <source>
        <dbReference type="SAM" id="Phobius"/>
    </source>
</evidence>
<evidence type="ECO:0000313" key="3">
    <source>
        <dbReference type="EMBL" id="RHY38269.1"/>
    </source>
</evidence>
<dbReference type="EMBL" id="QUTB01005226">
    <property type="protein sequence ID" value="RHY56822.1"/>
    <property type="molecule type" value="Genomic_DNA"/>
</dbReference>
<evidence type="ECO:0000313" key="9">
    <source>
        <dbReference type="Proteomes" id="UP000283543"/>
    </source>
</evidence>
<feature type="transmembrane region" description="Helical" evidence="1">
    <location>
        <begin position="810"/>
        <end position="834"/>
    </location>
</feature>
<evidence type="ECO:0000313" key="4">
    <source>
        <dbReference type="EMBL" id="RHY38487.1"/>
    </source>
</evidence>
<feature type="transmembrane region" description="Helical" evidence="1">
    <location>
        <begin position="982"/>
        <end position="1006"/>
    </location>
</feature>
<feature type="transmembrane region" description="Helical" evidence="1">
    <location>
        <begin position="426"/>
        <end position="453"/>
    </location>
</feature>
<feature type="transmembrane region" description="Helical" evidence="1">
    <location>
        <begin position="763"/>
        <end position="780"/>
    </location>
</feature>
<evidence type="ECO:0000313" key="2">
    <source>
        <dbReference type="EMBL" id="RHY18828.1"/>
    </source>
</evidence>
<gene>
    <name evidence="2" type="ORF">DYB25_004588</name>
    <name evidence="4" type="ORF">DYB30_004858</name>
    <name evidence="5" type="ORF">DYB34_003336</name>
    <name evidence="3" type="ORF">DYB38_006416</name>
</gene>
<evidence type="ECO:0000313" key="5">
    <source>
        <dbReference type="EMBL" id="RHY56822.1"/>
    </source>
</evidence>
<dbReference type="AlphaFoldDB" id="A0A397C7A7"/>
<feature type="transmembrane region" description="Helical" evidence="1">
    <location>
        <begin position="108"/>
        <end position="131"/>
    </location>
</feature>
<evidence type="ECO:0000313" key="8">
    <source>
        <dbReference type="Proteomes" id="UP000266643"/>
    </source>
</evidence>